<evidence type="ECO:0000313" key="1">
    <source>
        <dbReference type="EMBL" id="KAK9815577.1"/>
    </source>
</evidence>
<comment type="caution">
    <text evidence="1">The sequence shown here is derived from an EMBL/GenBank/DDBJ whole genome shotgun (WGS) entry which is preliminary data.</text>
</comment>
<gene>
    <name evidence="1" type="ORF">WJX72_006154</name>
</gene>
<name>A0AAW1Q5C2_9CHLO</name>
<dbReference type="Proteomes" id="UP001489004">
    <property type="component" value="Unassembled WGS sequence"/>
</dbReference>
<dbReference type="EMBL" id="JALJOR010000006">
    <property type="protein sequence ID" value="KAK9815577.1"/>
    <property type="molecule type" value="Genomic_DNA"/>
</dbReference>
<evidence type="ECO:0000313" key="2">
    <source>
        <dbReference type="Proteomes" id="UP001489004"/>
    </source>
</evidence>
<proteinExistence type="predicted"/>
<reference evidence="1 2" key="1">
    <citation type="journal article" date="2024" name="Nat. Commun.">
        <title>Phylogenomics reveals the evolutionary origins of lichenization in chlorophyte algae.</title>
        <authorList>
            <person name="Puginier C."/>
            <person name="Libourel C."/>
            <person name="Otte J."/>
            <person name="Skaloud P."/>
            <person name="Haon M."/>
            <person name="Grisel S."/>
            <person name="Petersen M."/>
            <person name="Berrin J.G."/>
            <person name="Delaux P.M."/>
            <person name="Dal Grande F."/>
            <person name="Keller J."/>
        </authorList>
    </citation>
    <scope>NUCLEOTIDE SEQUENCE [LARGE SCALE GENOMIC DNA]</scope>
    <source>
        <strain evidence="1 2">SAG 2043</strain>
    </source>
</reference>
<sequence>MFGFPTRLLTLKHNRVETQVILKLGLDALAPTVLHGQTRSDWRLCAQCFPNITGCKYECSCVCTEKGGSFLSKTLTLCKSWW</sequence>
<keyword evidence="2" id="KW-1185">Reference proteome</keyword>
<organism evidence="1 2">
    <name type="scientific">[Myrmecia] bisecta</name>
    <dbReference type="NCBI Taxonomy" id="41462"/>
    <lineage>
        <taxon>Eukaryota</taxon>
        <taxon>Viridiplantae</taxon>
        <taxon>Chlorophyta</taxon>
        <taxon>core chlorophytes</taxon>
        <taxon>Trebouxiophyceae</taxon>
        <taxon>Trebouxiales</taxon>
        <taxon>Trebouxiaceae</taxon>
        <taxon>Myrmecia</taxon>
    </lineage>
</organism>
<dbReference type="AlphaFoldDB" id="A0AAW1Q5C2"/>
<accession>A0AAW1Q5C2</accession>
<protein>
    <submittedName>
        <fullName evidence="1">Uncharacterized protein</fullName>
    </submittedName>
</protein>